<evidence type="ECO:0000313" key="3">
    <source>
        <dbReference type="Proteomes" id="UP000019375"/>
    </source>
</evidence>
<protein>
    <submittedName>
        <fullName evidence="2">BN860_11936g1_1</fullName>
    </submittedName>
</protein>
<dbReference type="Proteomes" id="UP000019375">
    <property type="component" value="Unassembled WGS sequence"/>
</dbReference>
<dbReference type="AlphaFoldDB" id="A0A8J2T476"/>
<reference evidence="3" key="1">
    <citation type="journal article" date="2013" name="Genome Announc.">
        <title>Genome sequence of the food spoilage yeast Zygosaccharomyces bailii CLIB 213(T).</title>
        <authorList>
            <person name="Galeote V."/>
            <person name="Bigey F."/>
            <person name="Devillers H."/>
            <person name="Neuveglise C."/>
            <person name="Dequin S."/>
        </authorList>
    </citation>
    <scope>NUCLEOTIDE SEQUENCE [LARGE SCALE GENOMIC DNA]</scope>
    <source>
        <strain evidence="3">CLIB 213 / ATCC 58445 / CBS 680 / CCRC 21525 / NBRC 1098 / NCYC 1416 / NRRL Y-2227</strain>
    </source>
</reference>
<dbReference type="InterPro" id="IPR052104">
    <property type="entry name" value="Mito_Release_Factor_mL62"/>
</dbReference>
<dbReference type="GO" id="GO:0070126">
    <property type="term" value="P:mitochondrial translational termination"/>
    <property type="evidence" value="ECO:0007669"/>
    <property type="project" value="TreeGrafter"/>
</dbReference>
<accession>A0A8J2T476</accession>
<dbReference type="PANTHER" id="PTHR11075">
    <property type="entry name" value="PEPTIDE CHAIN RELEASE FACTOR"/>
    <property type="match status" value="1"/>
</dbReference>
<dbReference type="SUPFAM" id="SSF110916">
    <property type="entry name" value="Peptidyl-tRNA hydrolase domain-like"/>
    <property type="match status" value="1"/>
</dbReference>
<dbReference type="Gene3D" id="3.30.160.20">
    <property type="match status" value="1"/>
</dbReference>
<evidence type="ECO:0000259" key="1">
    <source>
        <dbReference type="Pfam" id="PF00472"/>
    </source>
</evidence>
<dbReference type="Pfam" id="PF00472">
    <property type="entry name" value="RF-1"/>
    <property type="match status" value="1"/>
</dbReference>
<dbReference type="EMBL" id="HG316454">
    <property type="protein sequence ID" value="CDF87676.1"/>
    <property type="molecule type" value="Genomic_DNA"/>
</dbReference>
<dbReference type="GO" id="GO:0005762">
    <property type="term" value="C:mitochondrial large ribosomal subunit"/>
    <property type="evidence" value="ECO:0007669"/>
    <property type="project" value="TreeGrafter"/>
</dbReference>
<dbReference type="PANTHER" id="PTHR11075:SF54">
    <property type="entry name" value="LARGE RIBOSOMAL SUBUNIT PROTEIN ML62"/>
    <property type="match status" value="1"/>
</dbReference>
<dbReference type="OrthoDB" id="270639at2759"/>
<gene>
    <name evidence="2" type="ORF">BN860_11936g</name>
</gene>
<proteinExistence type="predicted"/>
<dbReference type="GO" id="GO:0004045">
    <property type="term" value="F:peptidyl-tRNA hydrolase activity"/>
    <property type="evidence" value="ECO:0007669"/>
    <property type="project" value="TreeGrafter"/>
</dbReference>
<organism evidence="2 3">
    <name type="scientific">Zygosaccharomyces bailii (strain CLIB 213 / ATCC 58445 / CBS 680 / BCRC 21525 / NBRC 1098 / NCYC 1416 / NRRL Y-2227)</name>
    <dbReference type="NCBI Taxonomy" id="1333698"/>
    <lineage>
        <taxon>Eukaryota</taxon>
        <taxon>Fungi</taxon>
        <taxon>Dikarya</taxon>
        <taxon>Ascomycota</taxon>
        <taxon>Saccharomycotina</taxon>
        <taxon>Saccharomycetes</taxon>
        <taxon>Saccharomycetales</taxon>
        <taxon>Saccharomycetaceae</taxon>
        <taxon>Zygosaccharomyces</taxon>
    </lineage>
</organism>
<dbReference type="GO" id="GO:0016150">
    <property type="term" value="F:translation release factor activity, codon nonspecific"/>
    <property type="evidence" value="ECO:0007669"/>
    <property type="project" value="TreeGrafter"/>
</dbReference>
<feature type="domain" description="Prokaryotic-type class I peptide chain release factors" evidence="1">
    <location>
        <begin position="36"/>
        <end position="162"/>
    </location>
</feature>
<evidence type="ECO:0000313" key="2">
    <source>
        <dbReference type="EMBL" id="CDF87676.1"/>
    </source>
</evidence>
<keyword evidence="3" id="KW-1185">Reference proteome</keyword>
<dbReference type="InterPro" id="IPR000352">
    <property type="entry name" value="Pep_chain_release_fac_I"/>
</dbReference>
<sequence>MRPCQVWFTAESPKHLKLAKNWVVSLNSKRVPLNLFAVRYDRSSGPGGQNVNKVNSKCTIALHNFSRCSWFPLEVRKQLSEKKSRYYASSSDTIVIQSSESRSRETNREYCIEKFVKHIKEICFFPGEADEHTVKKWHGIKEKAHERRIQEKKLQSNKKRLRNKKDLW</sequence>
<name>A0A8J2T476_ZYGB2</name>